<protein>
    <recommendedName>
        <fullName evidence="1">ANTAR domain-containing protein</fullName>
    </recommendedName>
</protein>
<dbReference type="InterPro" id="IPR011006">
    <property type="entry name" value="CheY-like_superfamily"/>
</dbReference>
<dbReference type="Pfam" id="PF03861">
    <property type="entry name" value="ANTAR"/>
    <property type="match status" value="1"/>
</dbReference>
<gene>
    <name evidence="2" type="ORF">GCM10014715_13120</name>
</gene>
<reference evidence="2" key="2">
    <citation type="submission" date="2020-09" db="EMBL/GenBank/DDBJ databases">
        <authorList>
            <person name="Sun Q."/>
            <person name="Ohkuma M."/>
        </authorList>
    </citation>
    <scope>NUCLEOTIDE SEQUENCE</scope>
    <source>
        <strain evidence="2">JCM 3302</strain>
    </source>
</reference>
<evidence type="ECO:0000313" key="3">
    <source>
        <dbReference type="Proteomes" id="UP000641386"/>
    </source>
</evidence>
<evidence type="ECO:0000259" key="1">
    <source>
        <dbReference type="PROSITE" id="PS50921"/>
    </source>
</evidence>
<evidence type="ECO:0000313" key="2">
    <source>
        <dbReference type="EMBL" id="GHE61125.1"/>
    </source>
</evidence>
<accession>A0A918ZNZ3</accession>
<dbReference type="InterPro" id="IPR036388">
    <property type="entry name" value="WH-like_DNA-bd_sf"/>
</dbReference>
<dbReference type="SMART" id="SM01012">
    <property type="entry name" value="ANTAR"/>
    <property type="match status" value="1"/>
</dbReference>
<dbReference type="InterPro" id="IPR005561">
    <property type="entry name" value="ANTAR"/>
</dbReference>
<keyword evidence="3" id="KW-1185">Reference proteome</keyword>
<dbReference type="GO" id="GO:0003723">
    <property type="term" value="F:RNA binding"/>
    <property type="evidence" value="ECO:0007669"/>
    <property type="project" value="InterPro"/>
</dbReference>
<dbReference type="EMBL" id="BNBC01000004">
    <property type="protein sequence ID" value="GHE61125.1"/>
    <property type="molecule type" value="Genomic_DNA"/>
</dbReference>
<name>A0A918ZNZ3_9ACTN</name>
<dbReference type="Gene3D" id="1.10.10.10">
    <property type="entry name" value="Winged helix-like DNA-binding domain superfamily/Winged helix DNA-binding domain"/>
    <property type="match status" value="1"/>
</dbReference>
<feature type="domain" description="ANTAR" evidence="1">
    <location>
        <begin position="24"/>
        <end position="85"/>
    </location>
</feature>
<dbReference type="PROSITE" id="PS50921">
    <property type="entry name" value="ANTAR"/>
    <property type="match status" value="1"/>
</dbReference>
<dbReference type="Proteomes" id="UP000641386">
    <property type="component" value="Unassembled WGS sequence"/>
</dbReference>
<proteinExistence type="predicted"/>
<sequence length="119" mass="13229">MAFFAISRWHPLQPLSVTDLVLEHERLHEEIGQLRHAVTSHAVIDQAIGAVVAFAGVPPDDAWRVLREVSQRTNTKVRTVAEHVLKFAQGGALSDTELEELRRALDRHAEGLPVGRSEP</sequence>
<comment type="caution">
    <text evidence="2">The sequence shown here is derived from an EMBL/GenBank/DDBJ whole genome shotgun (WGS) entry which is preliminary data.</text>
</comment>
<dbReference type="RefSeq" id="WP_189897410.1">
    <property type="nucleotide sequence ID" value="NZ_BNBC01000004.1"/>
</dbReference>
<dbReference type="AlphaFoldDB" id="A0A918ZNZ3"/>
<reference evidence="2" key="1">
    <citation type="journal article" date="2014" name="Int. J. Syst. Evol. Microbiol.">
        <title>Complete genome sequence of Corynebacterium casei LMG S-19264T (=DSM 44701T), isolated from a smear-ripened cheese.</title>
        <authorList>
            <consortium name="US DOE Joint Genome Institute (JGI-PGF)"/>
            <person name="Walter F."/>
            <person name="Albersmeier A."/>
            <person name="Kalinowski J."/>
            <person name="Ruckert C."/>
        </authorList>
    </citation>
    <scope>NUCLEOTIDE SEQUENCE</scope>
    <source>
        <strain evidence="2">JCM 3302</strain>
    </source>
</reference>
<organism evidence="2 3">
    <name type="scientific">Streptomyces spiralis</name>
    <dbReference type="NCBI Taxonomy" id="66376"/>
    <lineage>
        <taxon>Bacteria</taxon>
        <taxon>Bacillati</taxon>
        <taxon>Actinomycetota</taxon>
        <taxon>Actinomycetes</taxon>
        <taxon>Kitasatosporales</taxon>
        <taxon>Streptomycetaceae</taxon>
        <taxon>Streptomyces</taxon>
    </lineage>
</organism>
<dbReference type="SUPFAM" id="SSF52172">
    <property type="entry name" value="CheY-like"/>
    <property type="match status" value="1"/>
</dbReference>